<sequence length="196" mass="23382">MNIVEKEAIRFSTYFFEGQSFCDIDYLKSTLSSKLYNFNRDKDKLYFLNVLRKEVELEKLEHEKKCTTIDCDISTEKKTGFFVIDQEIDNVNRNYEFEPYIEDKFKIEEQVDLHNKLNQIEEQLKNLGYGQEVIYNEIDELKENFNLGKKNWFQLAKGKFLDLTVSKLVEETVIKEIYSELSKGFKHLPKLIDNLQ</sequence>
<protein>
    <submittedName>
        <fullName evidence="1">Uncharacterized protein</fullName>
    </submittedName>
</protein>
<reference evidence="1 2" key="1">
    <citation type="journal article" date="2022" name="Int. J. Syst. Evol. Microbiol.">
        <title>Flavobacterium ammonificans sp. nov. and Flavobacterium ammoniigenes sp. nov., ammonifying bacteria isolated from surface river water.</title>
        <authorList>
            <person name="Watanabe K."/>
            <person name="Kitamura T."/>
            <person name="Ogata Y."/>
            <person name="Shindo C."/>
            <person name="Suda W."/>
        </authorList>
    </citation>
    <scope>NUCLEOTIDE SEQUENCE [LARGE SCALE GENOMIC DNA]</scope>
    <source>
        <strain evidence="1 2">GENT11</strain>
    </source>
</reference>
<dbReference type="Proteomes" id="UP001319865">
    <property type="component" value="Chromosome"/>
</dbReference>
<dbReference type="RefSeq" id="WP_229329143.1">
    <property type="nucleotide sequence ID" value="NZ_AP025183.1"/>
</dbReference>
<proteinExistence type="predicted"/>
<evidence type="ECO:0000313" key="2">
    <source>
        <dbReference type="Proteomes" id="UP001319865"/>
    </source>
</evidence>
<reference evidence="1 2" key="2">
    <citation type="journal article" date="2022" name="Microorganisms">
        <title>Complete Genome Sequences of Two Flavobacterium ammonificans Strains and a Flavobacterium ammoniigenes Strain of Ammonifying Bacterioplankton Isolated from Surface River Water.</title>
        <authorList>
            <person name="Suda W."/>
            <person name="Ogata Y."/>
            <person name="Shindo C."/>
            <person name="Watanabe K."/>
        </authorList>
    </citation>
    <scope>NUCLEOTIDE SEQUENCE [LARGE SCALE GENOMIC DNA]</scope>
    <source>
        <strain evidence="1 2">GENT11</strain>
    </source>
</reference>
<accession>A0ABN6KVD6</accession>
<evidence type="ECO:0000313" key="1">
    <source>
        <dbReference type="EMBL" id="BDB53074.1"/>
    </source>
</evidence>
<keyword evidence="2" id="KW-1185">Reference proteome</keyword>
<dbReference type="EMBL" id="AP025183">
    <property type="protein sequence ID" value="BDB53074.1"/>
    <property type="molecule type" value="Genomic_DNA"/>
</dbReference>
<organism evidence="1 2">
    <name type="scientific">Flavobacterium ammonificans</name>
    <dbReference type="NCBI Taxonomy" id="1751056"/>
    <lineage>
        <taxon>Bacteria</taxon>
        <taxon>Pseudomonadati</taxon>
        <taxon>Bacteroidota</taxon>
        <taxon>Flavobacteriia</taxon>
        <taxon>Flavobacteriales</taxon>
        <taxon>Flavobacteriaceae</taxon>
        <taxon>Flavobacterium</taxon>
    </lineage>
</organism>
<gene>
    <name evidence="1" type="ORF">GENT11_13860</name>
</gene>
<name>A0ABN6KVD6_9FLAO</name>